<feature type="domain" description="Glycosyltransferase 2-like" evidence="1">
    <location>
        <begin position="248"/>
        <end position="361"/>
    </location>
</feature>
<evidence type="ECO:0000313" key="4">
    <source>
        <dbReference type="Proteomes" id="UP001319882"/>
    </source>
</evidence>
<accession>A0ABS8DUI6</accession>
<dbReference type="Gene3D" id="3.90.550.10">
    <property type="entry name" value="Spore Coat Polysaccharide Biosynthesis Protein SpsA, Chain A"/>
    <property type="match status" value="1"/>
</dbReference>
<comment type="caution">
    <text evidence="3">The sequence shown here is derived from an EMBL/GenBank/DDBJ whole genome shotgun (WGS) entry which is preliminary data.</text>
</comment>
<dbReference type="Pfam" id="PF00535">
    <property type="entry name" value="Glycos_transf_2"/>
    <property type="match status" value="1"/>
</dbReference>
<dbReference type="CDD" id="cd00761">
    <property type="entry name" value="Glyco_tranf_GTA_type"/>
    <property type="match status" value="1"/>
</dbReference>
<dbReference type="RefSeq" id="WP_227390223.1">
    <property type="nucleotide sequence ID" value="NZ_JBHSCJ010000002.1"/>
</dbReference>
<dbReference type="PANTHER" id="PTHR22916:SF3">
    <property type="entry name" value="UDP-GLCNAC:BETAGAL BETA-1,3-N-ACETYLGLUCOSAMINYLTRANSFERASE-LIKE PROTEIN 1"/>
    <property type="match status" value="1"/>
</dbReference>
<dbReference type="EMBL" id="WHVL01000004">
    <property type="protein sequence ID" value="MCB8889550.1"/>
    <property type="molecule type" value="Genomic_DNA"/>
</dbReference>
<dbReference type="Pfam" id="PF13692">
    <property type="entry name" value="Glyco_trans_1_4"/>
    <property type="match status" value="1"/>
</dbReference>
<dbReference type="PANTHER" id="PTHR22916">
    <property type="entry name" value="GLYCOSYLTRANSFERASE"/>
    <property type="match status" value="1"/>
</dbReference>
<dbReference type="InterPro" id="IPR001173">
    <property type="entry name" value="Glyco_trans_2-like"/>
</dbReference>
<evidence type="ECO:0000313" key="3">
    <source>
        <dbReference type="EMBL" id="MCB8889550.1"/>
    </source>
</evidence>
<evidence type="ECO:0000259" key="2">
    <source>
        <dbReference type="Pfam" id="PF13439"/>
    </source>
</evidence>
<dbReference type="Gene3D" id="3.40.50.2000">
    <property type="entry name" value="Glycogen Phosphorylase B"/>
    <property type="match status" value="2"/>
</dbReference>
<protein>
    <submittedName>
        <fullName evidence="3">Glycosyltransferase</fullName>
    </submittedName>
</protein>
<sequence>MMWATVIRAWRNRGKTPISNAKASEREARKGFDPEWYLAQYPDVAAAGLDPWQHYWHHGQFEYRLPRRNRAQEWDHALWRGGEHVVLPRLRALVESDEASDEERFTARLALARWYRWKEQWGEVISILTPQGVLIEGGVPLTPNAALLLVEAGCRLSRDAWEAGHPGLLDQALAFLQRAFPDTADTALAQANAWGTRNDALQALNRFYARRGLMTLTPFDSALPLGLDNLAASAAEPDSTPVAQALVSVIVPVYNAEAALGTVLRGLFAQRGVRLEILAVDDASTDGSVAVLERWQVDCPAHVMLVVLRHEINQGAYAARNTGAAQATGAFITVHDSDDWSHPEKLYHQVAALENNPGAQASLSHWVRATPALLFHRWRLDEYGWVYPNISSLMIRRGVLETLGFWDEVRVNADTEYRERLEAAFGPGSLVEALPGVPLAIGRASGDSLSQQSASHLTSQFTGMRYHYMAAARQWHAKASAPADLYLSKHPSIRPFQAPVAMVRAPQAPLSDALTDEERLRASSLFDPGWYVERYIDLQSAMIEPFEHFLAVGASEGRDPGPDFSTTGYARRYEEALSTSGQAAWAHYLHALEKGQATHHDALPVWPGERAHAERPTVLLCAHQAGHTLFGAERSLLDVLDAMNTLAWNVVVLLPEAGNAAYEATLKARCKALAVVPYGWWQQGKACHPATTAHVRRLIERLNVDAVHANTLVLDEPLAAAREAKVPAITHVRELPAFDAALCQTLGATPAQLFARTHVVSDLIIANSRVVAQAFGGPAAPCVRVVPNTIDMAPLLALPPCVPGPGQAFRVGMLSSNLPKKGLDDLVRVARLLEHRAPSIRLELYGPRSAALERVLADSPPANLHDMGYVDTPAEALAAVHTVVNLSHFQESFGRTVLEAMAAARPVVAYAWGALPELVVEEQTGYLVPFGKAEAVADHLVYLARSPRSCLALGEAGRQRARAHFGPRQLAEALRQGYETLGAPWA</sequence>
<dbReference type="Proteomes" id="UP001319882">
    <property type="component" value="Unassembled WGS sequence"/>
</dbReference>
<evidence type="ECO:0000259" key="1">
    <source>
        <dbReference type="Pfam" id="PF00535"/>
    </source>
</evidence>
<feature type="domain" description="Glycosyltransferase subfamily 4-like N-terminal" evidence="2">
    <location>
        <begin position="631"/>
        <end position="792"/>
    </location>
</feature>
<dbReference type="InterPro" id="IPR028098">
    <property type="entry name" value="Glyco_trans_4-like_N"/>
</dbReference>
<reference evidence="3 4" key="1">
    <citation type="journal article" date="2021" name="Sci. Rep.">
        <title>Genome analysis of a halophilic bacterium Halomonas malpeensis YU-PRIM-29(T) reveals its exopolysaccharide and pigment producing capabilities.</title>
        <authorList>
            <person name="Athmika"/>
            <person name="Ghate S.D."/>
            <person name="Arun A.B."/>
            <person name="Rao S.S."/>
            <person name="Kumar S.T.A."/>
            <person name="Kandiyil M.K."/>
            <person name="Saptami K."/>
            <person name="Rekha P.D."/>
        </authorList>
    </citation>
    <scope>NUCLEOTIDE SEQUENCE [LARGE SCALE GENOMIC DNA]</scope>
    <source>
        <strain evidence="4">prim 29</strain>
    </source>
</reference>
<dbReference type="Pfam" id="PF13439">
    <property type="entry name" value="Glyco_transf_4"/>
    <property type="match status" value="1"/>
</dbReference>
<gene>
    <name evidence="3" type="ORF">GEV37_10535</name>
</gene>
<dbReference type="SUPFAM" id="SSF53756">
    <property type="entry name" value="UDP-Glycosyltransferase/glycogen phosphorylase"/>
    <property type="match status" value="1"/>
</dbReference>
<proteinExistence type="predicted"/>
<dbReference type="SUPFAM" id="SSF53448">
    <property type="entry name" value="Nucleotide-diphospho-sugar transferases"/>
    <property type="match status" value="1"/>
</dbReference>
<dbReference type="InterPro" id="IPR029044">
    <property type="entry name" value="Nucleotide-diphossugar_trans"/>
</dbReference>
<keyword evidence="4" id="KW-1185">Reference proteome</keyword>
<name>A0ABS8DUI6_9GAMM</name>
<organism evidence="3 4">
    <name type="scientific">Vreelandella malpeensis</name>
    <dbReference type="NCBI Taxonomy" id="1172368"/>
    <lineage>
        <taxon>Bacteria</taxon>
        <taxon>Pseudomonadati</taxon>
        <taxon>Pseudomonadota</taxon>
        <taxon>Gammaproteobacteria</taxon>
        <taxon>Oceanospirillales</taxon>
        <taxon>Halomonadaceae</taxon>
        <taxon>Vreelandella</taxon>
    </lineage>
</organism>
<dbReference type="CDD" id="cd03801">
    <property type="entry name" value="GT4_PimA-like"/>
    <property type="match status" value="1"/>
</dbReference>